<keyword evidence="3 6" id="KW-0819">tRNA processing</keyword>
<evidence type="ECO:0000256" key="1">
    <source>
        <dbReference type="ARBA" id="ARBA00010800"/>
    </source>
</evidence>
<keyword evidence="2" id="KW-0698">rRNA processing</keyword>
<keyword evidence="4 6" id="KW-0539">Nucleus</keyword>
<dbReference type="GO" id="GO:0030677">
    <property type="term" value="C:ribonuclease P complex"/>
    <property type="evidence" value="ECO:0007669"/>
    <property type="project" value="InterPro"/>
</dbReference>
<gene>
    <name evidence="7" type="ORF">DIABBA_LOCUS9577</name>
</gene>
<dbReference type="GO" id="GO:0033204">
    <property type="term" value="F:ribonuclease P RNA binding"/>
    <property type="evidence" value="ECO:0007669"/>
    <property type="project" value="InterPro"/>
</dbReference>
<reference evidence="7" key="1">
    <citation type="submission" date="2022-01" db="EMBL/GenBank/DDBJ databases">
        <authorList>
            <person name="King R."/>
        </authorList>
    </citation>
    <scope>NUCLEOTIDE SEQUENCE</scope>
</reference>
<evidence type="ECO:0000256" key="4">
    <source>
        <dbReference type="ARBA" id="ARBA00023242"/>
    </source>
</evidence>
<dbReference type="PANTHER" id="PTHR48414">
    <property type="entry name" value="POP5 HOMOLOG, RIBONUCLEASE P_MRP SUBUNIT"/>
    <property type="match status" value="1"/>
</dbReference>
<evidence type="ECO:0000313" key="8">
    <source>
        <dbReference type="Proteomes" id="UP001153709"/>
    </source>
</evidence>
<dbReference type="Pfam" id="PF01900">
    <property type="entry name" value="RNase_P_Rpp14"/>
    <property type="match status" value="1"/>
</dbReference>
<dbReference type="Gene3D" id="3.30.70.3250">
    <property type="entry name" value="Ribonuclease P, Pop5 subunit"/>
    <property type="match status" value="1"/>
</dbReference>
<protein>
    <recommendedName>
        <fullName evidence="5 6">Ribonuclease P/MRP protein subunit POP5</fullName>
    </recommendedName>
</protein>
<dbReference type="EMBL" id="OU898281">
    <property type="protein sequence ID" value="CAG9836491.1"/>
    <property type="molecule type" value="Genomic_DNA"/>
</dbReference>
<dbReference type="PANTHER" id="PTHR48414:SF1">
    <property type="entry name" value="POP5 HOMOLOG, RIBONUCLEASE P_MRP SUBUNIT"/>
    <property type="match status" value="1"/>
</dbReference>
<dbReference type="SUPFAM" id="SSF160350">
    <property type="entry name" value="Rnp2-like"/>
    <property type="match status" value="1"/>
</dbReference>
<dbReference type="OrthoDB" id="277888at2759"/>
<evidence type="ECO:0000313" key="7">
    <source>
        <dbReference type="EMBL" id="CAG9836491.1"/>
    </source>
</evidence>
<dbReference type="InterPro" id="IPR038085">
    <property type="entry name" value="Rnp2-like_sf"/>
</dbReference>
<comment type="similarity">
    <text evidence="1 6">Belongs to the eukaryotic/archaeal RNase P protein component 2 family.</text>
</comment>
<dbReference type="GO" id="GO:0001682">
    <property type="term" value="P:tRNA 5'-leader removal"/>
    <property type="evidence" value="ECO:0007669"/>
    <property type="project" value="InterPro"/>
</dbReference>
<dbReference type="InterPro" id="IPR002759">
    <property type="entry name" value="Pop5/Rpp14/Rnp2-like"/>
</dbReference>
<name>A0A9N9T6J2_DIABA</name>
<dbReference type="GO" id="GO:0006364">
    <property type="term" value="P:rRNA processing"/>
    <property type="evidence" value="ECO:0007669"/>
    <property type="project" value="UniProtKB-KW"/>
</dbReference>
<evidence type="ECO:0000256" key="2">
    <source>
        <dbReference type="ARBA" id="ARBA00022552"/>
    </source>
</evidence>
<dbReference type="PIRSF" id="PIRSF023803">
    <property type="entry name" value="Ribonuclease_P_prd"/>
    <property type="match status" value="1"/>
</dbReference>
<dbReference type="Proteomes" id="UP001153709">
    <property type="component" value="Chromosome 6"/>
</dbReference>
<organism evidence="7 8">
    <name type="scientific">Diabrotica balteata</name>
    <name type="common">Banded cucumber beetle</name>
    <dbReference type="NCBI Taxonomy" id="107213"/>
    <lineage>
        <taxon>Eukaryota</taxon>
        <taxon>Metazoa</taxon>
        <taxon>Ecdysozoa</taxon>
        <taxon>Arthropoda</taxon>
        <taxon>Hexapoda</taxon>
        <taxon>Insecta</taxon>
        <taxon>Pterygota</taxon>
        <taxon>Neoptera</taxon>
        <taxon>Endopterygota</taxon>
        <taxon>Coleoptera</taxon>
        <taxon>Polyphaga</taxon>
        <taxon>Cucujiformia</taxon>
        <taxon>Chrysomeloidea</taxon>
        <taxon>Chrysomelidae</taxon>
        <taxon>Galerucinae</taxon>
        <taxon>Diabroticina</taxon>
        <taxon>Diabroticites</taxon>
        <taxon>Diabrotica</taxon>
    </lineage>
</organism>
<proteinExistence type="inferred from homology"/>
<evidence type="ECO:0000256" key="5">
    <source>
        <dbReference type="ARBA" id="ARBA00044198"/>
    </source>
</evidence>
<keyword evidence="8" id="KW-1185">Reference proteome</keyword>
<evidence type="ECO:0000256" key="3">
    <source>
        <dbReference type="ARBA" id="ARBA00022694"/>
    </source>
</evidence>
<comment type="subcellular location">
    <subcellularLocation>
        <location evidence="6">Nucleus</location>
        <location evidence="6">Nucleolus</location>
    </subcellularLocation>
</comment>
<dbReference type="GO" id="GO:0005730">
    <property type="term" value="C:nucleolus"/>
    <property type="evidence" value="ECO:0007669"/>
    <property type="project" value="UniProtKB-SubCell"/>
</dbReference>
<sequence>MVRHKNRYIVIEINENEAGPSSYLKLKEPSLYACILKQVQKLHGDFGEAAIRAGFVSKYLNEHTRIGIIRSRRGPHKFVTSVIPLIREIEDKRVFINILYVGATIRKSFHFLRNYQQKKFDEYCVSLKSEEDRNELKEVMLNFESILTRIG</sequence>
<comment type="function">
    <text evidence="6">Component of ribonuclease P, a protein complex that generates mature tRNA molecules by cleaving their 5'-ends.</text>
</comment>
<dbReference type="InterPro" id="IPR016819">
    <property type="entry name" value="RNase_P/MRP_POP5"/>
</dbReference>
<accession>A0A9N9T6J2</accession>
<evidence type="ECO:0000256" key="6">
    <source>
        <dbReference type="PIRNR" id="PIRNR023803"/>
    </source>
</evidence>
<dbReference type="AlphaFoldDB" id="A0A9N9T6J2"/>